<feature type="domain" description="Transposase IS110-like N-terminal" evidence="1">
    <location>
        <begin position="4"/>
        <end position="159"/>
    </location>
</feature>
<dbReference type="Proteomes" id="UP000620327">
    <property type="component" value="Unassembled WGS sequence"/>
</dbReference>
<name>A0A923MLI1_9FIRM</name>
<reference evidence="3" key="1">
    <citation type="submission" date="2020-08" db="EMBL/GenBank/DDBJ databases">
        <title>Genome public.</title>
        <authorList>
            <person name="Liu C."/>
            <person name="Sun Q."/>
        </authorList>
    </citation>
    <scope>NUCLEOTIDE SEQUENCE</scope>
    <source>
        <strain evidence="3">BX15</strain>
    </source>
</reference>
<dbReference type="PANTHER" id="PTHR33055">
    <property type="entry name" value="TRANSPOSASE FOR INSERTION SEQUENCE ELEMENT IS1111A"/>
    <property type="match status" value="1"/>
</dbReference>
<evidence type="ECO:0000259" key="2">
    <source>
        <dbReference type="Pfam" id="PF02371"/>
    </source>
</evidence>
<dbReference type="Pfam" id="PF01548">
    <property type="entry name" value="DEDD_Tnp_IS110"/>
    <property type="match status" value="1"/>
</dbReference>
<dbReference type="InterPro" id="IPR047650">
    <property type="entry name" value="Transpos_IS110"/>
</dbReference>
<evidence type="ECO:0000259" key="1">
    <source>
        <dbReference type="Pfam" id="PF01548"/>
    </source>
</evidence>
<sequence>MLSIGIDVSKGKSTVCGMKPRGEIVYTPFEVQHTREGMSELVSLLRGSGEEVRVVLESTGSYHCPVVAALLENGIFVSVVNSLRMKRFCSQSIRRVKTDQIDAMQIALYGLAYWPELQPTRLPENTYRELQLLARQYYQMTSILIKAKVDFNALCNQVLPGMQELMNDHAGRHKLSDFVLRYRHTAHILKMGETRFRKDYCKWAEKKGYRNHERMAALIFATAQNGIPVLPDAPSTQIVITEAIRVLHTVEASRDAILTQMQALAKTLPEYSLVREMPCIGDTLAPRLIAEIGDVRRFHSKRALIAYAGIDAPPYQSGKFSANNRHISKRGNRYLRKTGYEVMQSYVMHKPANDPIFTFIEKKRSEGKSGKLAMVAGLNKFLRVYYGKVTELYRSLPQ</sequence>
<dbReference type="GO" id="GO:0003677">
    <property type="term" value="F:DNA binding"/>
    <property type="evidence" value="ECO:0007669"/>
    <property type="project" value="InterPro"/>
</dbReference>
<evidence type="ECO:0000313" key="3">
    <source>
        <dbReference type="EMBL" id="MBC5772360.1"/>
    </source>
</evidence>
<accession>A0A923MLI1</accession>
<dbReference type="InterPro" id="IPR003346">
    <property type="entry name" value="Transposase_20"/>
</dbReference>
<dbReference type="PANTHER" id="PTHR33055:SF3">
    <property type="entry name" value="PUTATIVE TRANSPOSASE FOR IS117-RELATED"/>
    <property type="match status" value="1"/>
</dbReference>
<keyword evidence="4" id="KW-1185">Reference proteome</keyword>
<protein>
    <submittedName>
        <fullName evidence="3">IS110 family transposase</fullName>
    </submittedName>
</protein>
<gene>
    <name evidence="3" type="ORF">H8Z83_19010</name>
</gene>
<evidence type="ECO:0000313" key="4">
    <source>
        <dbReference type="Proteomes" id="UP000620327"/>
    </source>
</evidence>
<dbReference type="EMBL" id="JACOQI010000077">
    <property type="protein sequence ID" value="MBC5772360.1"/>
    <property type="molecule type" value="Genomic_DNA"/>
</dbReference>
<dbReference type="NCBIfam" id="NF033542">
    <property type="entry name" value="transpos_IS110"/>
    <property type="match status" value="1"/>
</dbReference>
<dbReference type="Pfam" id="PF02371">
    <property type="entry name" value="Transposase_20"/>
    <property type="match status" value="1"/>
</dbReference>
<proteinExistence type="predicted"/>
<feature type="domain" description="Transposase IS116/IS110/IS902 C-terminal" evidence="2">
    <location>
        <begin position="272"/>
        <end position="351"/>
    </location>
</feature>
<organism evidence="3 4">
    <name type="scientific">Dysosmobacter segnis</name>
    <dbReference type="NCBI Taxonomy" id="2763042"/>
    <lineage>
        <taxon>Bacteria</taxon>
        <taxon>Bacillati</taxon>
        <taxon>Bacillota</taxon>
        <taxon>Clostridia</taxon>
        <taxon>Eubacteriales</taxon>
        <taxon>Oscillospiraceae</taxon>
        <taxon>Dysosmobacter</taxon>
    </lineage>
</organism>
<dbReference type="InterPro" id="IPR002525">
    <property type="entry name" value="Transp_IS110-like_N"/>
</dbReference>
<dbReference type="GO" id="GO:0006313">
    <property type="term" value="P:DNA transposition"/>
    <property type="evidence" value="ECO:0007669"/>
    <property type="project" value="InterPro"/>
</dbReference>
<comment type="caution">
    <text evidence="3">The sequence shown here is derived from an EMBL/GenBank/DDBJ whole genome shotgun (WGS) entry which is preliminary data.</text>
</comment>
<dbReference type="RefSeq" id="WP_187016463.1">
    <property type="nucleotide sequence ID" value="NZ_JACOQI010000077.1"/>
</dbReference>
<dbReference type="AlphaFoldDB" id="A0A923MLI1"/>
<dbReference type="GO" id="GO:0004803">
    <property type="term" value="F:transposase activity"/>
    <property type="evidence" value="ECO:0007669"/>
    <property type="project" value="InterPro"/>
</dbReference>